<name>A0AAD9LE93_BABDI</name>
<organism evidence="6 7">
    <name type="scientific">Babesia divergens</name>
    <dbReference type="NCBI Taxonomy" id="32595"/>
    <lineage>
        <taxon>Eukaryota</taxon>
        <taxon>Sar</taxon>
        <taxon>Alveolata</taxon>
        <taxon>Apicomplexa</taxon>
        <taxon>Aconoidasida</taxon>
        <taxon>Piroplasmida</taxon>
        <taxon>Babesiidae</taxon>
        <taxon>Babesia</taxon>
    </lineage>
</organism>
<keyword evidence="7" id="KW-1185">Reference proteome</keyword>
<reference evidence="6" key="1">
    <citation type="journal article" date="2014" name="Nucleic Acids Res.">
        <title>The evolutionary dynamics of variant antigen genes in Babesia reveal a history of genomic innovation underlying host-parasite interaction.</title>
        <authorList>
            <person name="Jackson A.P."/>
            <person name="Otto T.D."/>
            <person name="Darby A."/>
            <person name="Ramaprasad A."/>
            <person name="Xia D."/>
            <person name="Echaide I.E."/>
            <person name="Farber M."/>
            <person name="Gahlot S."/>
            <person name="Gamble J."/>
            <person name="Gupta D."/>
            <person name="Gupta Y."/>
            <person name="Jackson L."/>
            <person name="Malandrin L."/>
            <person name="Malas T.B."/>
            <person name="Moussa E."/>
            <person name="Nair M."/>
            <person name="Reid A.J."/>
            <person name="Sanders M."/>
            <person name="Sharma J."/>
            <person name="Tracey A."/>
            <person name="Quail M.A."/>
            <person name="Weir W."/>
            <person name="Wastling J.M."/>
            <person name="Hall N."/>
            <person name="Willadsen P."/>
            <person name="Lingelbach K."/>
            <person name="Shiels B."/>
            <person name="Tait A."/>
            <person name="Berriman M."/>
            <person name="Allred D.R."/>
            <person name="Pain A."/>
        </authorList>
    </citation>
    <scope>NUCLEOTIDE SEQUENCE</scope>
    <source>
        <strain evidence="6">1802A</strain>
    </source>
</reference>
<evidence type="ECO:0000313" key="7">
    <source>
        <dbReference type="Proteomes" id="UP001195914"/>
    </source>
</evidence>
<comment type="similarity">
    <text evidence="2">Belongs to the SNF7 family.</text>
</comment>
<dbReference type="AlphaFoldDB" id="A0AAD9LE93"/>
<feature type="compositionally biased region" description="Basic and acidic residues" evidence="5">
    <location>
        <begin position="184"/>
        <end position="201"/>
    </location>
</feature>
<evidence type="ECO:0000313" key="6">
    <source>
        <dbReference type="EMBL" id="KAK1932647.1"/>
    </source>
</evidence>
<reference evidence="6" key="2">
    <citation type="submission" date="2021-05" db="EMBL/GenBank/DDBJ databases">
        <authorList>
            <person name="Pain A."/>
        </authorList>
    </citation>
    <scope>NUCLEOTIDE SEQUENCE</scope>
    <source>
        <strain evidence="6">1802A</strain>
    </source>
</reference>
<proteinExistence type="inferred from homology"/>
<sequence length="221" mass="24561">MVFSFFRRATKSSIKEPSAGSMTDVQNALSMSQKAINDLSNRHKQLEDRIKECVVEAKKKHSNNDKPGALAALRRKKLYEEEATRIASSIMTLETQNITLEGAQMQQLALSALSTGVAAHKTLQEHMDPSKVDMLMDQLEEQREAQLEIFDAMTQGVSLPSEVSHMVTIYSPQFEDELEALMQEEKAKEEAAEESVEKSLEEISAQPDAVAHVAESVPIAQ</sequence>
<evidence type="ECO:0000256" key="4">
    <source>
        <dbReference type="SAM" id="Coils"/>
    </source>
</evidence>
<evidence type="ECO:0008006" key="8">
    <source>
        <dbReference type="Google" id="ProtNLM"/>
    </source>
</evidence>
<dbReference type="Gene3D" id="1.10.287.1060">
    <property type="entry name" value="ESAT-6-like"/>
    <property type="match status" value="1"/>
</dbReference>
<evidence type="ECO:0000256" key="2">
    <source>
        <dbReference type="ARBA" id="ARBA00006190"/>
    </source>
</evidence>
<dbReference type="GO" id="GO:0009898">
    <property type="term" value="C:cytoplasmic side of plasma membrane"/>
    <property type="evidence" value="ECO:0007669"/>
    <property type="project" value="TreeGrafter"/>
</dbReference>
<dbReference type="GO" id="GO:0005771">
    <property type="term" value="C:multivesicular body"/>
    <property type="evidence" value="ECO:0007669"/>
    <property type="project" value="TreeGrafter"/>
</dbReference>
<dbReference type="PANTHER" id="PTHR22761:SF10">
    <property type="entry name" value="GH13992P"/>
    <property type="match status" value="1"/>
</dbReference>
<feature type="region of interest" description="Disordered" evidence="5">
    <location>
        <begin position="184"/>
        <end position="209"/>
    </location>
</feature>
<dbReference type="GO" id="GO:0006900">
    <property type="term" value="P:vesicle budding from membrane"/>
    <property type="evidence" value="ECO:0007669"/>
    <property type="project" value="TreeGrafter"/>
</dbReference>
<dbReference type="Proteomes" id="UP001195914">
    <property type="component" value="Unassembled WGS sequence"/>
</dbReference>
<keyword evidence="3" id="KW-0967">Endosome</keyword>
<evidence type="ECO:0000256" key="5">
    <source>
        <dbReference type="SAM" id="MobiDB-lite"/>
    </source>
</evidence>
<keyword evidence="4" id="KW-0175">Coiled coil</keyword>
<dbReference type="EMBL" id="JAHBMH010000073">
    <property type="protein sequence ID" value="KAK1932647.1"/>
    <property type="molecule type" value="Genomic_DNA"/>
</dbReference>
<gene>
    <name evidence="6" type="ORF">X943_000133</name>
</gene>
<comment type="subcellular location">
    <subcellularLocation>
        <location evidence="1">Endosome</location>
    </subcellularLocation>
</comment>
<dbReference type="GO" id="GO:0032511">
    <property type="term" value="P:late endosome to vacuole transport via multivesicular body sorting pathway"/>
    <property type="evidence" value="ECO:0007669"/>
    <property type="project" value="TreeGrafter"/>
</dbReference>
<dbReference type="InterPro" id="IPR005024">
    <property type="entry name" value="Snf7_fam"/>
</dbReference>
<evidence type="ECO:0000256" key="1">
    <source>
        <dbReference type="ARBA" id="ARBA00004177"/>
    </source>
</evidence>
<accession>A0AAD9LE93</accession>
<comment type="caution">
    <text evidence="6">The sequence shown here is derived from an EMBL/GenBank/DDBJ whole genome shotgun (WGS) entry which is preliminary data.</text>
</comment>
<dbReference type="GO" id="GO:0000815">
    <property type="term" value="C:ESCRT III complex"/>
    <property type="evidence" value="ECO:0007669"/>
    <property type="project" value="TreeGrafter"/>
</dbReference>
<protein>
    <recommendedName>
        <fullName evidence="8">SNF7 family protein</fullName>
    </recommendedName>
</protein>
<feature type="coiled-coil region" evidence="4">
    <location>
        <begin position="29"/>
        <end position="56"/>
    </location>
</feature>
<evidence type="ECO:0000256" key="3">
    <source>
        <dbReference type="ARBA" id="ARBA00022753"/>
    </source>
</evidence>
<dbReference type="Pfam" id="PF03357">
    <property type="entry name" value="Snf7"/>
    <property type="match status" value="1"/>
</dbReference>
<dbReference type="PANTHER" id="PTHR22761">
    <property type="entry name" value="CHARGED MULTIVESICULAR BODY PROTEIN"/>
    <property type="match status" value="1"/>
</dbReference>